<feature type="region of interest" description="Disordered" evidence="8">
    <location>
        <begin position="130"/>
        <end position="149"/>
    </location>
</feature>
<evidence type="ECO:0000256" key="4">
    <source>
        <dbReference type="ARBA" id="ARBA00022786"/>
    </source>
</evidence>
<feature type="compositionally biased region" description="Basic and acidic residues" evidence="8">
    <location>
        <begin position="139"/>
        <end position="149"/>
    </location>
</feature>
<dbReference type="SUPFAM" id="SSF81382">
    <property type="entry name" value="Skp1 dimerisation domain-like"/>
    <property type="match status" value="1"/>
</dbReference>
<comment type="function">
    <text evidence="6 7">Involved in ubiquitination and subsequent proteasomal degradation of target proteins. Together with CUL1, RBX1 and a F-box protein, it forms a SCF E3 ubiquitin ligase complex. The functional specificity of this complex depends on the type of F-box protein. In the SCF complex, it serves as an adapter that links the F-box protein to CUL1.</text>
</comment>
<keyword evidence="4 7" id="KW-0833">Ubl conjugation pathway</keyword>
<proteinExistence type="inferred from homology"/>
<comment type="subunit">
    <text evidence="7">Part of a SCF (SKP1-cullin-F-box) protein ligase complex.</text>
</comment>
<dbReference type="InterPro" id="IPR001232">
    <property type="entry name" value="SKP1-like"/>
</dbReference>
<evidence type="ECO:0000256" key="2">
    <source>
        <dbReference type="ARBA" id="ARBA00004906"/>
    </source>
</evidence>
<dbReference type="PANTHER" id="PTHR11165">
    <property type="entry name" value="SKP1"/>
    <property type="match status" value="1"/>
</dbReference>
<dbReference type="Pfam" id="PF01466">
    <property type="entry name" value="Skp1"/>
    <property type="match status" value="1"/>
</dbReference>
<evidence type="ECO:0000313" key="11">
    <source>
        <dbReference type="EMBL" id="KAJ4753095.1"/>
    </source>
</evidence>
<dbReference type="InterPro" id="IPR016072">
    <property type="entry name" value="Skp1_comp_dimer"/>
</dbReference>
<feature type="domain" description="SKP1 component dimerisation" evidence="9">
    <location>
        <begin position="100"/>
        <end position="147"/>
    </location>
</feature>
<evidence type="ECO:0000259" key="10">
    <source>
        <dbReference type="Pfam" id="PF03931"/>
    </source>
</evidence>
<dbReference type="FunFam" id="3.30.710.10:FF:000170">
    <property type="entry name" value="SKP1-like protein 5"/>
    <property type="match status" value="1"/>
</dbReference>
<evidence type="ECO:0000259" key="9">
    <source>
        <dbReference type="Pfam" id="PF01466"/>
    </source>
</evidence>
<comment type="pathway">
    <text evidence="2 7">Protein modification; protein ubiquitination.</text>
</comment>
<feature type="domain" description="SKP1 component POZ" evidence="10">
    <location>
        <begin position="1"/>
        <end position="59"/>
    </location>
</feature>
<evidence type="ECO:0000256" key="5">
    <source>
        <dbReference type="ARBA" id="ARBA00023242"/>
    </source>
</evidence>
<dbReference type="GO" id="GO:0005634">
    <property type="term" value="C:nucleus"/>
    <property type="evidence" value="ECO:0007669"/>
    <property type="project" value="UniProtKB-SubCell"/>
</dbReference>
<dbReference type="InterPro" id="IPR036296">
    <property type="entry name" value="SKP1-like_dim_sf"/>
</dbReference>
<dbReference type="InterPro" id="IPR011333">
    <property type="entry name" value="SKP1/BTB/POZ_sf"/>
</dbReference>
<evidence type="ECO:0000256" key="3">
    <source>
        <dbReference type="ARBA" id="ARBA00009993"/>
    </source>
</evidence>
<dbReference type="Pfam" id="PF03931">
    <property type="entry name" value="Skp1_POZ"/>
    <property type="match status" value="1"/>
</dbReference>
<protein>
    <recommendedName>
        <fullName evidence="7">SKP1-like protein</fullName>
    </recommendedName>
</protein>
<dbReference type="GO" id="GO:0009867">
    <property type="term" value="P:jasmonic acid mediated signaling pathway"/>
    <property type="evidence" value="ECO:0007669"/>
    <property type="project" value="UniProtKB-ARBA"/>
</dbReference>
<dbReference type="SMART" id="SM00512">
    <property type="entry name" value="Skp1"/>
    <property type="match status" value="1"/>
</dbReference>
<comment type="caution">
    <text evidence="11">The sequence shown here is derived from an EMBL/GenBank/DDBJ whole genome shotgun (WGS) entry which is preliminary data.</text>
</comment>
<comment type="similarity">
    <text evidence="3 7">Belongs to the SKP1 family.</text>
</comment>
<dbReference type="Proteomes" id="UP001140206">
    <property type="component" value="Chromosome 5"/>
</dbReference>
<keyword evidence="12" id="KW-1185">Reference proteome</keyword>
<evidence type="ECO:0000256" key="7">
    <source>
        <dbReference type="PIRNR" id="PIRNR028729"/>
    </source>
</evidence>
<dbReference type="SUPFAM" id="SSF54695">
    <property type="entry name" value="POZ domain"/>
    <property type="match status" value="1"/>
</dbReference>
<sequence>MIKLRSSEGEEFAVSEEVAKMSQTICHMIEDDCIDGTIPLPNVNSEILRLVINYCEKHVLEEQPAGESTASLKEWDKQFLNVDDGTIFDLILAANYLSIQGLLDLTCKKVADKMTGKTPEQIRETFNIKNDYSPEEEEEVRREHQWAFE</sequence>
<dbReference type="CDD" id="cd18322">
    <property type="entry name" value="BTB_POZ_SKP1"/>
    <property type="match status" value="1"/>
</dbReference>
<dbReference type="InterPro" id="IPR016073">
    <property type="entry name" value="Skp1_comp_POZ"/>
</dbReference>
<dbReference type="Gene3D" id="3.30.710.10">
    <property type="entry name" value="Potassium Channel Kv1.1, Chain A"/>
    <property type="match status" value="1"/>
</dbReference>
<evidence type="ECO:0000313" key="12">
    <source>
        <dbReference type="Proteomes" id="UP001140206"/>
    </source>
</evidence>
<dbReference type="GO" id="GO:0016567">
    <property type="term" value="P:protein ubiquitination"/>
    <property type="evidence" value="ECO:0007669"/>
    <property type="project" value="UniProtKB-UniRule"/>
</dbReference>
<dbReference type="GO" id="GO:0006511">
    <property type="term" value="P:ubiquitin-dependent protein catabolic process"/>
    <property type="evidence" value="ECO:0007669"/>
    <property type="project" value="InterPro"/>
</dbReference>
<name>A0AAV8CBC5_9POAL</name>
<evidence type="ECO:0000256" key="8">
    <source>
        <dbReference type="SAM" id="MobiDB-lite"/>
    </source>
</evidence>
<keyword evidence="5" id="KW-0539">Nucleus</keyword>
<evidence type="ECO:0000256" key="1">
    <source>
        <dbReference type="ARBA" id="ARBA00004123"/>
    </source>
</evidence>
<organism evidence="11 12">
    <name type="scientific">Rhynchospora pubera</name>
    <dbReference type="NCBI Taxonomy" id="906938"/>
    <lineage>
        <taxon>Eukaryota</taxon>
        <taxon>Viridiplantae</taxon>
        <taxon>Streptophyta</taxon>
        <taxon>Embryophyta</taxon>
        <taxon>Tracheophyta</taxon>
        <taxon>Spermatophyta</taxon>
        <taxon>Magnoliopsida</taxon>
        <taxon>Liliopsida</taxon>
        <taxon>Poales</taxon>
        <taxon>Cyperaceae</taxon>
        <taxon>Cyperoideae</taxon>
        <taxon>Rhynchosporeae</taxon>
        <taxon>Rhynchospora</taxon>
    </lineage>
</organism>
<dbReference type="PIRSF" id="PIRSF028729">
    <property type="entry name" value="E3_ubiquit_lig_SCF_Skp"/>
    <property type="match status" value="1"/>
</dbReference>
<dbReference type="AlphaFoldDB" id="A0AAV8CBC5"/>
<gene>
    <name evidence="11" type="ORF">LUZ62_087500</name>
</gene>
<reference evidence="11" key="1">
    <citation type="submission" date="2022-08" db="EMBL/GenBank/DDBJ databases">
        <authorList>
            <person name="Marques A."/>
        </authorList>
    </citation>
    <scope>NUCLEOTIDE SEQUENCE</scope>
    <source>
        <strain evidence="11">RhyPub2mFocal</strain>
        <tissue evidence="11">Leaves</tissue>
    </source>
</reference>
<comment type="subcellular location">
    <subcellularLocation>
        <location evidence="1">Nucleus</location>
    </subcellularLocation>
</comment>
<dbReference type="InterPro" id="IPR016897">
    <property type="entry name" value="SKP1"/>
</dbReference>
<dbReference type="EMBL" id="JAMFTS010000005">
    <property type="protein sequence ID" value="KAJ4753095.1"/>
    <property type="molecule type" value="Genomic_DNA"/>
</dbReference>
<evidence type="ECO:0000256" key="6">
    <source>
        <dbReference type="ARBA" id="ARBA00054396"/>
    </source>
</evidence>
<accession>A0AAV8CBC5</accession>